<dbReference type="InterPro" id="IPR012334">
    <property type="entry name" value="Pectin_lyas_fold"/>
</dbReference>
<gene>
    <name evidence="2" type="ORF">HYG87_00400</name>
</gene>
<dbReference type="Pfam" id="PF18998">
    <property type="entry name" value="Flg_new_2"/>
    <property type="match status" value="1"/>
</dbReference>
<dbReference type="PANTHER" id="PTHR11319">
    <property type="entry name" value="G PROTEIN-COUPLED RECEPTOR-RELATED"/>
    <property type="match status" value="1"/>
</dbReference>
<dbReference type="Gene3D" id="2.60.40.10">
    <property type="entry name" value="Immunoglobulins"/>
    <property type="match status" value="1"/>
</dbReference>
<dbReference type="Gene3D" id="2.160.20.10">
    <property type="entry name" value="Single-stranded right-handed beta-helix, Pectin lyase-like"/>
    <property type="match status" value="1"/>
</dbReference>
<dbReference type="SUPFAM" id="SSF51126">
    <property type="entry name" value="Pectin lyase-like"/>
    <property type="match status" value="3"/>
</dbReference>
<dbReference type="GeneID" id="64819178"/>
<dbReference type="PANTHER" id="PTHR11319:SF35">
    <property type="entry name" value="OUTER MEMBRANE PROTEIN PMPC-RELATED"/>
    <property type="match status" value="1"/>
</dbReference>
<dbReference type="OrthoDB" id="78475at2157"/>
<dbReference type="InterPro" id="IPR011050">
    <property type="entry name" value="Pectin_lyase_fold/virulence"/>
</dbReference>
<dbReference type="SUPFAM" id="SSF49373">
    <property type="entry name" value="Invasin/intimin cell-adhesion fragments"/>
    <property type="match status" value="1"/>
</dbReference>
<evidence type="ECO:0000259" key="1">
    <source>
        <dbReference type="Pfam" id="PF18998"/>
    </source>
</evidence>
<dbReference type="AlphaFoldDB" id="A0A8T8K5D7"/>
<name>A0A8T8K5D7_9EURY</name>
<organism evidence="2 3">
    <name type="scientific">Methanobacterium alkalithermotolerans</name>
    <dbReference type="NCBI Taxonomy" id="2731220"/>
    <lineage>
        <taxon>Archaea</taxon>
        <taxon>Methanobacteriati</taxon>
        <taxon>Methanobacteriota</taxon>
        <taxon>Methanomada group</taxon>
        <taxon>Methanobacteria</taxon>
        <taxon>Methanobacteriales</taxon>
        <taxon>Methanobacteriaceae</taxon>
        <taxon>Methanobacterium</taxon>
    </lineage>
</organism>
<sequence>MKKQLIMTLIVLLLAITLAGAVSATVDPDSVKYVSPTGSDDNDGSELYPYLTIGKGITSVSVDGTVNVADGVYQEQLIIDKNVNLVGQSQENTILDGANTKRPLTIDTGVTVSISLFTIRNGRATGSYAYGGGILNTGNLTLDKCTIKNNQANPNTFYGSSYGGGIHNSGNLTLKGSTVEYNTGTGYYTYGGGIHNWGTMTIEDSTIQYNQAISSSDEAMGGGIYNENTLTIINSNINGNRAQSSYPDDAYGGGIYNRGALIMDNTNLEGNIASGYDAYGGGIYSYYGTLEIKNSTIHNNLAEASNTSAYGGGIYLNSGSLTLTNSNINQNTVTGQDGFWAEGGGIYNSGGAMTITGGSVSSNRVNGGSASGGGISSDGYLNMVTINGCTIHDNALYSTFTSNGGGIYNKAPMAINDSTIKGNTAKNGGGIYNYQSSLTITGSTIQENNAAIGAGIWNSGTTSISNSTITGNIASIQGGGIHHRSGTLTLTDTNIIHNTATTYGGGISNEGTLYIQNSAINDNTAQFGGGIFNVDREVILDSTEILRNTAADYNGNGARGGAIYNHYGAVTIDKSKINNNTAYSYTFVYGGGIYTYSGLLTITNSNFNHNTAAATSNVYGGGIYTYDSMVTMNFNRIVGNSHKTIYHSLDSQYGTVNAEYNWWGSNNPNFATLISGVVDYTPWLYMTFQADPTSIVQGETSTLTANFNQAFDGTTVTPLNPVDGHLPDGTLVTFKTDLGEVGSQEVDKPTTGGVAIATLNGTQSGLATVNAMLDGEELSHTVQVTGSEHNLVVNVTGQGIVNKNPDMASYPAGTVVTLTAVANPGWNFSHWTGDLTGNTNPQTITMDGDRSVTAVFVADAPETGIFTRLMVQDAAIRVRNFITSRGVLPNWVRMVDTAGTTHYVTMPVFLELSTASLISSANEFKALDVKTAPKAVGSTIVNRNLYKAGYMDMAYRVNKFIRNNGVAPNFAWSSLGNIRFQALVDSFARIVAFKAERKVLPNYVVINTRRVR</sequence>
<dbReference type="Proteomes" id="UP000681041">
    <property type="component" value="Chromosome"/>
</dbReference>
<dbReference type="InterPro" id="IPR013783">
    <property type="entry name" value="Ig-like_fold"/>
</dbReference>
<dbReference type="RefSeq" id="WP_211533276.1">
    <property type="nucleotide sequence ID" value="NZ_CP058560.1"/>
</dbReference>
<evidence type="ECO:0000313" key="2">
    <source>
        <dbReference type="EMBL" id="QUH22333.1"/>
    </source>
</evidence>
<dbReference type="SMART" id="SM00710">
    <property type="entry name" value="PbH1"/>
    <property type="match status" value="12"/>
</dbReference>
<keyword evidence="3" id="KW-1185">Reference proteome</keyword>
<feature type="domain" description="Bacterial repeat" evidence="1">
    <location>
        <begin position="790"/>
        <end position="859"/>
    </location>
</feature>
<accession>A0A8T8K5D7</accession>
<dbReference type="KEGG" id="meme:HYG87_00400"/>
<dbReference type="InterPro" id="IPR008964">
    <property type="entry name" value="Invasin/intimin_cell_adhesion"/>
</dbReference>
<protein>
    <recommendedName>
        <fullName evidence="1">Bacterial repeat domain-containing protein</fullName>
    </recommendedName>
</protein>
<dbReference type="InterPro" id="IPR006626">
    <property type="entry name" value="PbH1"/>
</dbReference>
<proteinExistence type="predicted"/>
<dbReference type="EMBL" id="CP058560">
    <property type="protein sequence ID" value="QUH22333.1"/>
    <property type="molecule type" value="Genomic_DNA"/>
</dbReference>
<evidence type="ECO:0000313" key="3">
    <source>
        <dbReference type="Proteomes" id="UP000681041"/>
    </source>
</evidence>
<dbReference type="InterPro" id="IPR044060">
    <property type="entry name" value="Bacterial_rp_domain"/>
</dbReference>
<reference evidence="2" key="1">
    <citation type="submission" date="2020-07" db="EMBL/GenBank/DDBJ databases">
        <title>Methanobacterium. sp. MethCan genome.</title>
        <authorList>
            <person name="Postec A."/>
            <person name="Quemeneur M."/>
        </authorList>
    </citation>
    <scope>NUCLEOTIDE SEQUENCE</scope>
    <source>
        <strain evidence="2">MethCAN</strain>
    </source>
</reference>